<dbReference type="Pfam" id="PF03734">
    <property type="entry name" value="YkuD"/>
    <property type="match status" value="1"/>
</dbReference>
<dbReference type="PANTHER" id="PTHR38589:SF1">
    <property type="entry name" value="BLR0621 PROTEIN"/>
    <property type="match status" value="1"/>
</dbReference>
<feature type="active site" description="Nucleophile" evidence="1">
    <location>
        <position position="141"/>
    </location>
</feature>
<reference evidence="3" key="1">
    <citation type="submission" date="2022-09" db="EMBL/GenBank/DDBJ databases">
        <title>Rhodovastum sp. nov. RN2-1 isolated from soil in Seongnam, South Korea.</title>
        <authorList>
            <person name="Le N.T."/>
        </authorList>
    </citation>
    <scope>NUCLEOTIDE SEQUENCE</scope>
    <source>
        <strain evidence="3">RN2-1</strain>
    </source>
</reference>
<dbReference type="PANTHER" id="PTHR38589">
    <property type="entry name" value="BLR0621 PROTEIN"/>
    <property type="match status" value="1"/>
</dbReference>
<dbReference type="GO" id="GO:0009252">
    <property type="term" value="P:peptidoglycan biosynthetic process"/>
    <property type="evidence" value="ECO:0007669"/>
    <property type="project" value="UniProtKB-KW"/>
</dbReference>
<feature type="domain" description="L,D-TPase catalytic" evidence="2">
    <location>
        <begin position="1"/>
        <end position="165"/>
    </location>
</feature>
<dbReference type="PROSITE" id="PS52029">
    <property type="entry name" value="LD_TPASE"/>
    <property type="match status" value="1"/>
</dbReference>
<keyword evidence="1" id="KW-0961">Cell wall biogenesis/degradation</keyword>
<organism evidence="3 4">
    <name type="scientific">Limobrevibacterium gyesilva</name>
    <dbReference type="NCBI Taxonomy" id="2991712"/>
    <lineage>
        <taxon>Bacteria</taxon>
        <taxon>Pseudomonadati</taxon>
        <taxon>Pseudomonadota</taxon>
        <taxon>Alphaproteobacteria</taxon>
        <taxon>Acetobacterales</taxon>
        <taxon>Acetobacteraceae</taxon>
        <taxon>Limobrevibacterium</taxon>
    </lineage>
</organism>
<comment type="pathway">
    <text evidence="1">Cell wall biogenesis; peptidoglycan biosynthesis.</text>
</comment>
<evidence type="ECO:0000259" key="2">
    <source>
        <dbReference type="PROSITE" id="PS52029"/>
    </source>
</evidence>
<dbReference type="GO" id="GO:0016740">
    <property type="term" value="F:transferase activity"/>
    <property type="evidence" value="ECO:0007669"/>
    <property type="project" value="InterPro"/>
</dbReference>
<proteinExistence type="predicted"/>
<dbReference type="EMBL" id="JAPDNT010000001">
    <property type="protein sequence ID" value="MCW3473552.1"/>
    <property type="molecule type" value="Genomic_DNA"/>
</dbReference>
<feature type="active site" description="Proton donor/acceptor" evidence="1">
    <location>
        <position position="129"/>
    </location>
</feature>
<dbReference type="InterPro" id="IPR005490">
    <property type="entry name" value="LD_TPept_cat_dom"/>
</dbReference>
<gene>
    <name evidence="3" type="ORF">OL599_03085</name>
</gene>
<reference evidence="3" key="2">
    <citation type="submission" date="2022-10" db="EMBL/GenBank/DDBJ databases">
        <authorList>
            <person name="Trinh H.N."/>
        </authorList>
    </citation>
    <scope>NUCLEOTIDE SEQUENCE</scope>
    <source>
        <strain evidence="3">RN2-1</strain>
    </source>
</reference>
<dbReference type="AlphaFoldDB" id="A0AA42CG13"/>
<dbReference type="GO" id="GO:0071555">
    <property type="term" value="P:cell wall organization"/>
    <property type="evidence" value="ECO:0007669"/>
    <property type="project" value="UniProtKB-UniRule"/>
</dbReference>
<dbReference type="RefSeq" id="WP_264712133.1">
    <property type="nucleotide sequence ID" value="NZ_JAPDNT010000001.1"/>
</dbReference>
<evidence type="ECO:0000313" key="3">
    <source>
        <dbReference type="EMBL" id="MCW3473552.1"/>
    </source>
</evidence>
<accession>A0AA42CG13</accession>
<name>A0AA42CG13_9PROT</name>
<keyword evidence="4" id="KW-1185">Reference proteome</keyword>
<evidence type="ECO:0000256" key="1">
    <source>
        <dbReference type="PROSITE-ProRule" id="PRU01373"/>
    </source>
</evidence>
<keyword evidence="1" id="KW-0133">Cell shape</keyword>
<protein>
    <submittedName>
        <fullName evidence="3">L,D-transpeptidase family protein</fullName>
    </submittedName>
</protein>
<comment type="caution">
    <text evidence="3">The sequence shown here is derived from an EMBL/GenBank/DDBJ whole genome shotgun (WGS) entry which is preliminary data.</text>
</comment>
<evidence type="ECO:0000313" key="4">
    <source>
        <dbReference type="Proteomes" id="UP001165679"/>
    </source>
</evidence>
<keyword evidence="1" id="KW-0573">Peptidoglycan synthesis</keyword>
<sequence>MTEAVVHPDGRVLLGGLVFRAALGRGGIRADKAEGDGATPVGVLPLRRVLYRADRLAVPRTVVPREPIAPDDGWCDDPGHPDYNRQVRLPHPARHEELWRRDEVYDIVGVLGWNDAPVQRGRGSAIFLHVARPDLSPTEGCVALALPDLKALLAAELTSLRVLAP</sequence>
<dbReference type="GO" id="GO:0008360">
    <property type="term" value="P:regulation of cell shape"/>
    <property type="evidence" value="ECO:0007669"/>
    <property type="project" value="UniProtKB-UniRule"/>
</dbReference>
<dbReference type="Proteomes" id="UP001165679">
    <property type="component" value="Unassembled WGS sequence"/>
</dbReference>